<proteinExistence type="inferred from homology"/>
<evidence type="ECO:0000256" key="8">
    <source>
        <dbReference type="ARBA" id="ARBA00022777"/>
    </source>
</evidence>
<organism evidence="14 15">
    <name type="scientific">Pyrobaculum neutrophilum (strain DSM 2338 / JCM 9278 / NBRC 100436 / V24Sta)</name>
    <name type="common">Thermoproteus neutrophilus</name>
    <dbReference type="NCBI Taxonomy" id="444157"/>
    <lineage>
        <taxon>Archaea</taxon>
        <taxon>Thermoproteota</taxon>
        <taxon>Thermoprotei</taxon>
        <taxon>Thermoproteales</taxon>
        <taxon>Thermoproteaceae</taxon>
        <taxon>Pyrobaculum</taxon>
    </lineage>
</organism>
<dbReference type="InterPro" id="IPR018934">
    <property type="entry name" value="RIO_dom"/>
</dbReference>
<evidence type="ECO:0000256" key="11">
    <source>
        <dbReference type="ARBA" id="ARBA00047899"/>
    </source>
</evidence>
<evidence type="ECO:0000256" key="9">
    <source>
        <dbReference type="ARBA" id="ARBA00022840"/>
    </source>
</evidence>
<accession>B1YC38</accession>
<dbReference type="GO" id="GO:0030490">
    <property type="term" value="P:maturation of SSU-rRNA"/>
    <property type="evidence" value="ECO:0007669"/>
    <property type="project" value="TreeGrafter"/>
</dbReference>
<keyword evidence="5" id="KW-0808">Transferase</keyword>
<comment type="catalytic activity">
    <reaction evidence="11">
        <text>L-threonyl-[protein] + ATP = O-phospho-L-threonyl-[protein] + ADP + H(+)</text>
        <dbReference type="Rhea" id="RHEA:46608"/>
        <dbReference type="Rhea" id="RHEA-COMP:11060"/>
        <dbReference type="Rhea" id="RHEA-COMP:11605"/>
        <dbReference type="ChEBI" id="CHEBI:15378"/>
        <dbReference type="ChEBI" id="CHEBI:30013"/>
        <dbReference type="ChEBI" id="CHEBI:30616"/>
        <dbReference type="ChEBI" id="CHEBI:61977"/>
        <dbReference type="ChEBI" id="CHEBI:456216"/>
        <dbReference type="EC" id="2.7.11.1"/>
    </reaction>
</comment>
<dbReference type="GO" id="GO:0005524">
    <property type="term" value="F:ATP binding"/>
    <property type="evidence" value="ECO:0007669"/>
    <property type="project" value="UniProtKB-KW"/>
</dbReference>
<dbReference type="InterPro" id="IPR036388">
    <property type="entry name" value="WH-like_DNA-bd_sf"/>
</dbReference>
<dbReference type="EMBL" id="CP001014">
    <property type="protein sequence ID" value="ACB40892.1"/>
    <property type="molecule type" value="Genomic_DNA"/>
</dbReference>
<dbReference type="GO" id="GO:0005829">
    <property type="term" value="C:cytosol"/>
    <property type="evidence" value="ECO:0007669"/>
    <property type="project" value="TreeGrafter"/>
</dbReference>
<dbReference type="AlphaFoldDB" id="B1YC38"/>
<dbReference type="FunFam" id="1.10.10.10:FF:000647">
    <property type="entry name" value="Serine/threonine protein kinase"/>
    <property type="match status" value="1"/>
</dbReference>
<gene>
    <name evidence="14" type="ordered locus">Tneu_1977</name>
</gene>
<dbReference type="PROSITE" id="PS50011">
    <property type="entry name" value="PROTEIN_KINASE_DOM"/>
    <property type="match status" value="1"/>
</dbReference>
<dbReference type="InterPro" id="IPR011009">
    <property type="entry name" value="Kinase-like_dom_sf"/>
</dbReference>
<keyword evidence="9" id="KW-0067">ATP-binding</keyword>
<evidence type="ECO:0000256" key="1">
    <source>
        <dbReference type="ARBA" id="ARBA00001946"/>
    </source>
</evidence>
<dbReference type="STRING" id="444157.Tneu_1977"/>
<keyword evidence="7" id="KW-0547">Nucleotide-binding</keyword>
<evidence type="ECO:0000256" key="12">
    <source>
        <dbReference type="ARBA" id="ARBA00048679"/>
    </source>
</evidence>
<keyword evidence="4" id="KW-0723">Serine/threonine-protein kinase</keyword>
<dbReference type="PANTHER" id="PTHR45852:SF1">
    <property type="entry name" value="SERINE_THREONINE-PROTEIN KINASE RIO2"/>
    <property type="match status" value="1"/>
</dbReference>
<dbReference type="GO" id="GO:0004674">
    <property type="term" value="F:protein serine/threonine kinase activity"/>
    <property type="evidence" value="ECO:0007669"/>
    <property type="project" value="UniProtKB-KW"/>
</dbReference>
<dbReference type="SMART" id="SM00090">
    <property type="entry name" value="RIO"/>
    <property type="match status" value="1"/>
</dbReference>
<evidence type="ECO:0000256" key="10">
    <source>
        <dbReference type="ARBA" id="ARBA00022842"/>
    </source>
</evidence>
<comment type="similarity">
    <text evidence="2">Belongs to the protein kinase superfamily. RIO-type Ser/Thr kinase family.</text>
</comment>
<dbReference type="InterPro" id="IPR015285">
    <property type="entry name" value="RIO2_wHTH_N"/>
</dbReference>
<comment type="cofactor">
    <cofactor evidence="1">
        <name>Mg(2+)</name>
        <dbReference type="ChEBI" id="CHEBI:18420"/>
    </cofactor>
</comment>
<sequence>MIKQVVEAYGKLSKRDLRLLRILEVGQHRHEFVPQELVERWARGKREEVLDSLRRLHYLGLIRRNLSPYLGWKITASGYDVLAIHTLRMRRKLLRLSPTPIGVGKESEVYSGETPGGLKVAVKFYRGGVSSFRYEKAFESKVKRFKHLRWVYETRLSALAEFFALGKIFEAGGMVPEPLARTRHVVVMTYIDGVELFRLEGGDYKKIAEDVVETLRTALKLGIVHGDLSPYNILVGGRSYVIDWPQWLPSGHPTALDYLMRDLGNVASYFGEKGVEIPVEELLELARTSGTAGELFTAEINKYIYY</sequence>
<evidence type="ECO:0000256" key="6">
    <source>
        <dbReference type="ARBA" id="ARBA00022723"/>
    </source>
</evidence>
<protein>
    <recommendedName>
        <fullName evidence="3">non-specific serine/threonine protein kinase</fullName>
        <ecNumber evidence="3">2.7.11.1</ecNumber>
    </recommendedName>
</protein>
<evidence type="ECO:0000256" key="5">
    <source>
        <dbReference type="ARBA" id="ARBA00022679"/>
    </source>
</evidence>
<keyword evidence="10" id="KW-0460">Magnesium</keyword>
<dbReference type="RefSeq" id="WP_012351311.1">
    <property type="nucleotide sequence ID" value="NC_010525.1"/>
</dbReference>
<name>B1YC38_PYRNV</name>
<dbReference type="GeneID" id="6165633"/>
<dbReference type="SUPFAM" id="SSF46785">
    <property type="entry name" value="Winged helix' DNA-binding domain"/>
    <property type="match status" value="1"/>
</dbReference>
<dbReference type="KEGG" id="tne:Tneu_1977"/>
<dbReference type="InterPro" id="IPR000687">
    <property type="entry name" value="RIO_kinase"/>
</dbReference>
<dbReference type="Proteomes" id="UP000001694">
    <property type="component" value="Chromosome"/>
</dbReference>
<dbReference type="HOGENOM" id="CLU_018693_1_0_2"/>
<evidence type="ECO:0000256" key="7">
    <source>
        <dbReference type="ARBA" id="ARBA00022741"/>
    </source>
</evidence>
<reference evidence="14" key="1">
    <citation type="submission" date="2008-03" db="EMBL/GenBank/DDBJ databases">
        <title>Complete sequence of Thermoproteus neutrophilus V24Sta.</title>
        <authorList>
            <consortium name="US DOE Joint Genome Institute"/>
            <person name="Copeland A."/>
            <person name="Lucas S."/>
            <person name="Lapidus A."/>
            <person name="Glavina del Rio T."/>
            <person name="Dalin E."/>
            <person name="Tice H."/>
            <person name="Bruce D."/>
            <person name="Goodwin L."/>
            <person name="Pitluck S."/>
            <person name="Sims D."/>
            <person name="Brettin T."/>
            <person name="Detter J.C."/>
            <person name="Han C."/>
            <person name="Kuske C.R."/>
            <person name="Schmutz J."/>
            <person name="Larimer F."/>
            <person name="Land M."/>
            <person name="Hauser L."/>
            <person name="Kyrpides N."/>
            <person name="Mikhailova N."/>
            <person name="Biddle J.F."/>
            <person name="Zhang Z."/>
            <person name="Fitz-Gibbon S.T."/>
            <person name="Lowe T.M."/>
            <person name="Saltikov C."/>
            <person name="House C.H."/>
            <person name="Richardson P."/>
        </authorList>
    </citation>
    <scope>NUCLEOTIDE SEQUENCE [LARGE SCALE GENOMIC DNA]</scope>
    <source>
        <strain evidence="14">V24Sta</strain>
    </source>
</reference>
<evidence type="ECO:0000313" key="15">
    <source>
        <dbReference type="Proteomes" id="UP000001694"/>
    </source>
</evidence>
<dbReference type="eggNOG" id="arCOG01181">
    <property type="taxonomic scope" value="Archaea"/>
</dbReference>
<keyword evidence="15" id="KW-1185">Reference proteome</keyword>
<dbReference type="Gene3D" id="1.10.10.10">
    <property type="entry name" value="Winged helix-like DNA-binding domain superfamily/Winged helix DNA-binding domain"/>
    <property type="match status" value="1"/>
</dbReference>
<dbReference type="PANTHER" id="PTHR45852">
    <property type="entry name" value="SER/THR-PROTEIN KINASE RIO2"/>
    <property type="match status" value="1"/>
</dbReference>
<dbReference type="Pfam" id="PF01163">
    <property type="entry name" value="RIO1"/>
    <property type="match status" value="1"/>
</dbReference>
<dbReference type="InterPro" id="IPR000719">
    <property type="entry name" value="Prot_kinase_dom"/>
</dbReference>
<feature type="domain" description="Protein kinase" evidence="13">
    <location>
        <begin position="95"/>
        <end position="306"/>
    </location>
</feature>
<dbReference type="SUPFAM" id="SSF56112">
    <property type="entry name" value="Protein kinase-like (PK-like)"/>
    <property type="match status" value="1"/>
</dbReference>
<dbReference type="EC" id="2.7.11.1" evidence="3"/>
<dbReference type="Pfam" id="PF09202">
    <property type="entry name" value="Rio2_N"/>
    <property type="match status" value="1"/>
</dbReference>
<keyword evidence="8" id="KW-0418">Kinase</keyword>
<dbReference type="Gene3D" id="3.30.200.20">
    <property type="entry name" value="Phosphorylase Kinase, domain 1"/>
    <property type="match status" value="1"/>
</dbReference>
<dbReference type="GO" id="GO:0030688">
    <property type="term" value="C:preribosome, small subunit precursor"/>
    <property type="evidence" value="ECO:0007669"/>
    <property type="project" value="TreeGrafter"/>
</dbReference>
<evidence type="ECO:0000256" key="2">
    <source>
        <dbReference type="ARBA" id="ARBA00009196"/>
    </source>
</evidence>
<evidence type="ECO:0000259" key="13">
    <source>
        <dbReference type="PROSITE" id="PS50011"/>
    </source>
</evidence>
<evidence type="ECO:0000256" key="3">
    <source>
        <dbReference type="ARBA" id="ARBA00012513"/>
    </source>
</evidence>
<dbReference type="PROSITE" id="PS00109">
    <property type="entry name" value="PROTEIN_KINASE_TYR"/>
    <property type="match status" value="1"/>
</dbReference>
<dbReference type="GO" id="GO:0046872">
    <property type="term" value="F:metal ion binding"/>
    <property type="evidence" value="ECO:0007669"/>
    <property type="project" value="UniProtKB-KW"/>
</dbReference>
<comment type="catalytic activity">
    <reaction evidence="12">
        <text>L-seryl-[protein] + ATP = O-phospho-L-seryl-[protein] + ADP + H(+)</text>
        <dbReference type="Rhea" id="RHEA:17989"/>
        <dbReference type="Rhea" id="RHEA-COMP:9863"/>
        <dbReference type="Rhea" id="RHEA-COMP:11604"/>
        <dbReference type="ChEBI" id="CHEBI:15378"/>
        <dbReference type="ChEBI" id="CHEBI:29999"/>
        <dbReference type="ChEBI" id="CHEBI:30616"/>
        <dbReference type="ChEBI" id="CHEBI:83421"/>
        <dbReference type="ChEBI" id="CHEBI:456216"/>
        <dbReference type="EC" id="2.7.11.1"/>
    </reaction>
</comment>
<evidence type="ECO:0000313" key="14">
    <source>
        <dbReference type="EMBL" id="ACB40892.1"/>
    </source>
</evidence>
<evidence type="ECO:0000256" key="4">
    <source>
        <dbReference type="ARBA" id="ARBA00022527"/>
    </source>
</evidence>
<dbReference type="OrthoDB" id="50101at2157"/>
<keyword evidence="6" id="KW-0479">Metal-binding</keyword>
<dbReference type="InterPro" id="IPR036390">
    <property type="entry name" value="WH_DNA-bd_sf"/>
</dbReference>
<dbReference type="Gene3D" id="1.10.510.10">
    <property type="entry name" value="Transferase(Phosphotransferase) domain 1"/>
    <property type="match status" value="1"/>
</dbReference>
<dbReference type="InterPro" id="IPR008266">
    <property type="entry name" value="Tyr_kinase_AS"/>
</dbReference>